<dbReference type="InterPro" id="IPR005631">
    <property type="entry name" value="SDH"/>
</dbReference>
<keyword evidence="4" id="KW-0963">Cytoplasm</keyword>
<evidence type="ECO:0000256" key="1">
    <source>
        <dbReference type="ARBA" id="ARBA00004496"/>
    </source>
</evidence>
<evidence type="ECO:0000256" key="5">
    <source>
        <dbReference type="ARBA" id="ARBA00023186"/>
    </source>
</evidence>
<dbReference type="SUPFAM" id="SSF109910">
    <property type="entry name" value="YgfY-like"/>
    <property type="match status" value="1"/>
</dbReference>
<reference evidence="7" key="1">
    <citation type="submission" date="2024-06" db="EMBL/GenBank/DDBJ databases">
        <title>Radixoralia hellwigii gen. nov., sp nov., isolated from a root canal in the human oral cavity.</title>
        <authorList>
            <person name="Bartsch S."/>
            <person name="Wittmer A."/>
            <person name="Schulz A.-K."/>
            <person name="Neumann-Schaal M."/>
            <person name="Wolf J."/>
            <person name="Gronow S."/>
            <person name="Tennert C."/>
            <person name="Haecker G."/>
            <person name="Cieplik F."/>
            <person name="Al-Ahmad A."/>
        </authorList>
    </citation>
    <scope>NUCLEOTIDE SEQUENCE [LARGE SCALE GENOMIC DNA]</scope>
    <source>
        <strain evidence="7">Wk13</strain>
    </source>
</reference>
<keyword evidence="5" id="KW-0143">Chaperone</keyword>
<protein>
    <recommendedName>
        <fullName evidence="3">FAD assembly factor SdhE</fullName>
    </recommendedName>
</protein>
<dbReference type="InterPro" id="IPR036714">
    <property type="entry name" value="SDH_sf"/>
</dbReference>
<comment type="caution">
    <text evidence="6">The sequence shown here is derived from an EMBL/GenBank/DDBJ whole genome shotgun (WGS) entry which is preliminary data.</text>
</comment>
<dbReference type="PANTHER" id="PTHR39585">
    <property type="entry name" value="FAD ASSEMBLY FACTOR SDHE"/>
    <property type="match status" value="1"/>
</dbReference>
<dbReference type="Pfam" id="PF03937">
    <property type="entry name" value="Sdh5"/>
    <property type="match status" value="1"/>
</dbReference>
<dbReference type="Proteomes" id="UP001574673">
    <property type="component" value="Unassembled WGS sequence"/>
</dbReference>
<sequence>MNAQTIALNCCAYALPHADALAIAGYAWNASKKVSKYCDIPFKPPTQKENRHIVEEHQMPDPVTYNRLRWICNQRSMHEMDVVLGGFLDTHYTHLTPAQAAAFAQLADMEDIDLWPLLTGRISCDDPVQAEVLAMLRQVRLK</sequence>
<proteinExistence type="inferred from homology"/>
<organism evidence="6 7">
    <name type="scientific">Dentiradicibacter hellwigii</name>
    <dbReference type="NCBI Taxonomy" id="3149053"/>
    <lineage>
        <taxon>Bacteria</taxon>
        <taxon>Pseudomonadati</taxon>
        <taxon>Pseudomonadota</taxon>
        <taxon>Betaproteobacteria</taxon>
        <taxon>Rhodocyclales</taxon>
        <taxon>Rhodocyclaceae</taxon>
        <taxon>Dentiradicibacter</taxon>
    </lineage>
</organism>
<keyword evidence="7" id="KW-1185">Reference proteome</keyword>
<dbReference type="EMBL" id="JBEUWX010000001">
    <property type="protein sequence ID" value="MFA9948814.1"/>
    <property type="molecule type" value="Genomic_DNA"/>
</dbReference>
<gene>
    <name evidence="6" type="ORF">ABCS64_00480</name>
</gene>
<evidence type="ECO:0000256" key="2">
    <source>
        <dbReference type="ARBA" id="ARBA00008571"/>
    </source>
</evidence>
<evidence type="ECO:0000313" key="7">
    <source>
        <dbReference type="Proteomes" id="UP001574673"/>
    </source>
</evidence>
<dbReference type="RefSeq" id="WP_418889987.1">
    <property type="nucleotide sequence ID" value="NZ_JBEUWX010000001.1"/>
</dbReference>
<comment type="similarity">
    <text evidence="2">Belongs to the SdhE FAD assembly factor family.</text>
</comment>
<evidence type="ECO:0000256" key="4">
    <source>
        <dbReference type="ARBA" id="ARBA00022490"/>
    </source>
</evidence>
<dbReference type="Gene3D" id="1.10.150.250">
    <property type="entry name" value="Flavinator of succinate dehydrogenase"/>
    <property type="match status" value="1"/>
</dbReference>
<dbReference type="PANTHER" id="PTHR39585:SF1">
    <property type="entry name" value="FAD ASSEMBLY FACTOR SDHE"/>
    <property type="match status" value="1"/>
</dbReference>
<dbReference type="InterPro" id="IPR050531">
    <property type="entry name" value="SdhE_FAD_assembly_factor"/>
</dbReference>
<evidence type="ECO:0000313" key="6">
    <source>
        <dbReference type="EMBL" id="MFA9948814.1"/>
    </source>
</evidence>
<name>A0ABV4UAL2_9RHOO</name>
<accession>A0ABV4UAL2</accession>
<comment type="subcellular location">
    <subcellularLocation>
        <location evidence="1">Cytoplasm</location>
    </subcellularLocation>
</comment>
<evidence type="ECO:0000256" key="3">
    <source>
        <dbReference type="ARBA" id="ARBA00019418"/>
    </source>
</evidence>